<dbReference type="EMBL" id="JAAALK010000288">
    <property type="protein sequence ID" value="KAG8053132.1"/>
    <property type="molecule type" value="Genomic_DNA"/>
</dbReference>
<organism evidence="3 4">
    <name type="scientific">Zizania palustris</name>
    <name type="common">Northern wild rice</name>
    <dbReference type="NCBI Taxonomy" id="103762"/>
    <lineage>
        <taxon>Eukaryota</taxon>
        <taxon>Viridiplantae</taxon>
        <taxon>Streptophyta</taxon>
        <taxon>Embryophyta</taxon>
        <taxon>Tracheophyta</taxon>
        <taxon>Spermatophyta</taxon>
        <taxon>Magnoliopsida</taxon>
        <taxon>Liliopsida</taxon>
        <taxon>Poales</taxon>
        <taxon>Poaceae</taxon>
        <taxon>BOP clade</taxon>
        <taxon>Oryzoideae</taxon>
        <taxon>Oryzeae</taxon>
        <taxon>Zizaniinae</taxon>
        <taxon>Zizania</taxon>
    </lineage>
</organism>
<dbReference type="InterPro" id="IPR045501">
    <property type="entry name" value="DUF6490"/>
</dbReference>
<keyword evidence="2" id="KW-0472">Membrane</keyword>
<dbReference type="AlphaFoldDB" id="A0A8J5V0E6"/>
<name>A0A8J5V0E6_ZIZPA</name>
<feature type="transmembrane region" description="Helical" evidence="2">
    <location>
        <begin position="21"/>
        <end position="43"/>
    </location>
</feature>
<gene>
    <name evidence="3" type="ORF">GUJ93_ZPchr0001g32996</name>
</gene>
<dbReference type="OrthoDB" id="683097at2759"/>
<evidence type="ECO:0000256" key="2">
    <source>
        <dbReference type="SAM" id="Phobius"/>
    </source>
</evidence>
<feature type="transmembrane region" description="Helical" evidence="2">
    <location>
        <begin position="49"/>
        <end position="66"/>
    </location>
</feature>
<dbReference type="Proteomes" id="UP000729402">
    <property type="component" value="Unassembled WGS sequence"/>
</dbReference>
<sequence length="172" mass="19073">MAAAGPTMRQQEGCWNERTRCALQLAVFAGVTGSFVGAVYRARHRPRDIAFLAVTYWLIALLVCLVRKLEIIRLDAAAREAERRRVSLAVWAVTVALTNTVAWRVADAVPYLALKLAVWGVALVVLSLAFYFVFCRKAEQCCNAEHDHVQADAGGGRRPERTFGELSPEEKV</sequence>
<keyword evidence="2" id="KW-1133">Transmembrane helix</keyword>
<comment type="caution">
    <text evidence="3">The sequence shown here is derived from an EMBL/GenBank/DDBJ whole genome shotgun (WGS) entry which is preliminary data.</text>
</comment>
<protein>
    <submittedName>
        <fullName evidence="3">Uncharacterized protein</fullName>
    </submittedName>
</protein>
<reference evidence="3" key="2">
    <citation type="submission" date="2021-02" db="EMBL/GenBank/DDBJ databases">
        <authorList>
            <person name="Kimball J.A."/>
            <person name="Haas M.W."/>
            <person name="Macchietto M."/>
            <person name="Kono T."/>
            <person name="Duquette J."/>
            <person name="Shao M."/>
        </authorList>
    </citation>
    <scope>NUCLEOTIDE SEQUENCE</scope>
    <source>
        <tissue evidence="3">Fresh leaf tissue</tissue>
    </source>
</reference>
<evidence type="ECO:0000313" key="4">
    <source>
        <dbReference type="Proteomes" id="UP000729402"/>
    </source>
</evidence>
<dbReference type="PANTHER" id="PTHR46610">
    <property type="entry name" value="OS05G0181300 PROTEIN"/>
    <property type="match status" value="1"/>
</dbReference>
<keyword evidence="2" id="KW-0812">Transmembrane</keyword>
<evidence type="ECO:0000313" key="3">
    <source>
        <dbReference type="EMBL" id="KAG8053132.1"/>
    </source>
</evidence>
<keyword evidence="4" id="KW-1185">Reference proteome</keyword>
<feature type="transmembrane region" description="Helical" evidence="2">
    <location>
        <begin position="112"/>
        <end position="134"/>
    </location>
</feature>
<feature type="transmembrane region" description="Helical" evidence="2">
    <location>
        <begin position="86"/>
        <end position="106"/>
    </location>
</feature>
<evidence type="ECO:0000256" key="1">
    <source>
        <dbReference type="SAM" id="MobiDB-lite"/>
    </source>
</evidence>
<dbReference type="PANTHER" id="PTHR46610:SF18">
    <property type="entry name" value="OS01G0183850 PROTEIN"/>
    <property type="match status" value="1"/>
</dbReference>
<accession>A0A8J5V0E6</accession>
<dbReference type="Pfam" id="PF20100">
    <property type="entry name" value="DUF6490"/>
    <property type="match status" value="1"/>
</dbReference>
<feature type="region of interest" description="Disordered" evidence="1">
    <location>
        <begin position="150"/>
        <end position="172"/>
    </location>
</feature>
<reference evidence="3" key="1">
    <citation type="journal article" date="2021" name="bioRxiv">
        <title>Whole Genome Assembly and Annotation of Northern Wild Rice, Zizania palustris L., Supports a Whole Genome Duplication in the Zizania Genus.</title>
        <authorList>
            <person name="Haas M."/>
            <person name="Kono T."/>
            <person name="Macchietto M."/>
            <person name="Millas R."/>
            <person name="McGilp L."/>
            <person name="Shao M."/>
            <person name="Duquette J."/>
            <person name="Hirsch C.N."/>
            <person name="Kimball J."/>
        </authorList>
    </citation>
    <scope>NUCLEOTIDE SEQUENCE</scope>
    <source>
        <tissue evidence="3">Fresh leaf tissue</tissue>
    </source>
</reference>
<proteinExistence type="predicted"/>